<keyword evidence="1 3" id="KW-0472">Membrane</keyword>
<gene>
    <name evidence="4" type="ORF">SU32_09365</name>
</gene>
<dbReference type="PIRSF" id="PIRSF032126">
    <property type="entry name" value="F0F1_ATP_synthase_subunit_I"/>
    <property type="match status" value="1"/>
</dbReference>
<keyword evidence="1" id="KW-0406">Ion transport</keyword>
<keyword evidence="1" id="KW-0375">Hydrogen ion transport</keyword>
<evidence type="ECO:0000313" key="5">
    <source>
        <dbReference type="Proteomes" id="UP000038011"/>
    </source>
</evidence>
<feature type="region of interest" description="Disordered" evidence="2">
    <location>
        <begin position="1"/>
        <end position="40"/>
    </location>
</feature>
<dbReference type="AlphaFoldDB" id="A0A0N1J6F4"/>
<dbReference type="Pfam" id="PF09527">
    <property type="entry name" value="ATPase_gene1"/>
    <property type="match status" value="1"/>
</dbReference>
<sequence>MSGSENDGLNERRAKLDAALAKKTGEKNGQAGNEKGRDSAGWGAAVKISSEFIGGVLVGAGIGYLIDKIAGTSPWGLIVFLLLGFAAGTLNVMRASGKVAEPENRMSEKATNIDENDADRQ</sequence>
<reference evidence="4 5" key="1">
    <citation type="submission" date="2015-01" db="EMBL/GenBank/DDBJ databases">
        <title>Ahrensia donghaiensis sp. nov., a novel dimethylsulphoniopropionate-cleavage bacterium isolated from seawater and emended descriptions of the genus Ahrensia and Ahrensia kielensis.</title>
        <authorList>
            <person name="Liu J."/>
        </authorList>
    </citation>
    <scope>NUCLEOTIDE SEQUENCE [LARGE SCALE GENOMIC DNA]</scope>
    <source>
        <strain evidence="4 5">LZD062</strain>
    </source>
</reference>
<dbReference type="GO" id="GO:0045259">
    <property type="term" value="C:proton-transporting ATP synthase complex"/>
    <property type="evidence" value="ECO:0007669"/>
    <property type="project" value="UniProtKB-UniRule"/>
</dbReference>
<feature type="compositionally biased region" description="Basic and acidic residues" evidence="2">
    <location>
        <begin position="100"/>
        <end position="121"/>
    </location>
</feature>
<dbReference type="EMBL" id="JXMU01000012">
    <property type="protein sequence ID" value="KPB01254.1"/>
    <property type="molecule type" value="Genomic_DNA"/>
</dbReference>
<feature type="transmembrane region" description="Helical" evidence="3">
    <location>
        <begin position="44"/>
        <end position="66"/>
    </location>
</feature>
<dbReference type="Proteomes" id="UP000038011">
    <property type="component" value="Unassembled WGS sequence"/>
</dbReference>
<protein>
    <recommendedName>
        <fullName evidence="1">ATP synthase protein I</fullName>
    </recommendedName>
</protein>
<dbReference type="InterPro" id="IPR032820">
    <property type="entry name" value="ATPase_put"/>
</dbReference>
<dbReference type="GO" id="GO:1902600">
    <property type="term" value="P:proton transmembrane transport"/>
    <property type="evidence" value="ECO:0007669"/>
    <property type="project" value="UniProtKB-KW"/>
</dbReference>
<comment type="caution">
    <text evidence="4">The sequence shown here is derived from an EMBL/GenBank/DDBJ whole genome shotgun (WGS) entry which is preliminary data.</text>
</comment>
<evidence type="ECO:0000256" key="1">
    <source>
        <dbReference type="PIRNR" id="PIRNR032126"/>
    </source>
</evidence>
<organism evidence="4 5">
    <name type="scientific">Ahrensia marina</name>
    <dbReference type="NCBI Taxonomy" id="1514904"/>
    <lineage>
        <taxon>Bacteria</taxon>
        <taxon>Pseudomonadati</taxon>
        <taxon>Pseudomonadota</taxon>
        <taxon>Alphaproteobacteria</taxon>
        <taxon>Hyphomicrobiales</taxon>
        <taxon>Ahrensiaceae</taxon>
        <taxon>Ahrensia</taxon>
    </lineage>
</organism>
<name>A0A0N1J6F4_9HYPH</name>
<evidence type="ECO:0000313" key="4">
    <source>
        <dbReference type="EMBL" id="KPB01254.1"/>
    </source>
</evidence>
<proteinExistence type="inferred from homology"/>
<keyword evidence="3" id="KW-0812">Transmembrane</keyword>
<dbReference type="RefSeq" id="WP_053999095.1">
    <property type="nucleotide sequence ID" value="NZ_JXMU01000012.1"/>
</dbReference>
<comment type="similarity">
    <text evidence="1">Belongs to the bacterial AtpI family.</text>
</comment>
<evidence type="ECO:0000256" key="2">
    <source>
        <dbReference type="SAM" id="MobiDB-lite"/>
    </source>
</evidence>
<comment type="function">
    <text evidence="1">A possible function for this protein is to guide the assembly of the membrane sector of the ATPase enzyme complex.</text>
</comment>
<evidence type="ECO:0000256" key="3">
    <source>
        <dbReference type="SAM" id="Phobius"/>
    </source>
</evidence>
<dbReference type="OrthoDB" id="15401at2"/>
<dbReference type="InterPro" id="IPR016989">
    <property type="entry name" value="Atp1_alphaprobac"/>
</dbReference>
<keyword evidence="3" id="KW-1133">Transmembrane helix</keyword>
<feature type="region of interest" description="Disordered" evidence="2">
    <location>
        <begin position="98"/>
        <end position="121"/>
    </location>
</feature>
<keyword evidence="5" id="KW-1185">Reference proteome</keyword>
<keyword evidence="1" id="KW-0813">Transport</keyword>
<dbReference type="PATRIC" id="fig|1514904.3.peg.702"/>
<dbReference type="STRING" id="1514904.SU32_09365"/>
<feature type="transmembrane region" description="Helical" evidence="3">
    <location>
        <begin position="72"/>
        <end position="93"/>
    </location>
</feature>
<accession>A0A0N1J6F4</accession>